<feature type="compositionally biased region" description="Polar residues" evidence="9">
    <location>
        <begin position="19"/>
        <end position="30"/>
    </location>
</feature>
<reference evidence="10" key="1">
    <citation type="submission" date="2023-03" db="EMBL/GenBank/DDBJ databases">
        <title>Massive genome expansion in bonnet fungi (Mycena s.s.) driven by repeated elements and novel gene families across ecological guilds.</title>
        <authorList>
            <consortium name="Lawrence Berkeley National Laboratory"/>
            <person name="Harder C.B."/>
            <person name="Miyauchi S."/>
            <person name="Viragh M."/>
            <person name="Kuo A."/>
            <person name="Thoen E."/>
            <person name="Andreopoulos B."/>
            <person name="Lu D."/>
            <person name="Skrede I."/>
            <person name="Drula E."/>
            <person name="Henrissat B."/>
            <person name="Morin E."/>
            <person name="Kohler A."/>
            <person name="Barry K."/>
            <person name="LaButti K."/>
            <person name="Morin E."/>
            <person name="Salamov A."/>
            <person name="Lipzen A."/>
            <person name="Mereny Z."/>
            <person name="Hegedus B."/>
            <person name="Baldrian P."/>
            <person name="Stursova M."/>
            <person name="Weitz H."/>
            <person name="Taylor A."/>
            <person name="Grigoriev I.V."/>
            <person name="Nagy L.G."/>
            <person name="Martin F."/>
            <person name="Kauserud H."/>
        </authorList>
    </citation>
    <scope>NUCLEOTIDE SEQUENCE</scope>
    <source>
        <strain evidence="10">CBHHK067</strain>
    </source>
</reference>
<sequence>MENPVALAPSASGRVSGKNWKQQKTATVRSHLQDGVKTKSWEDRVAQTKKAHAIKKLQTELKDEKQAEKSPRPAKRLQRSAAASRRTS</sequence>
<feature type="compositionally biased region" description="Basic and acidic residues" evidence="9">
    <location>
        <begin position="57"/>
        <end position="71"/>
    </location>
</feature>
<feature type="region of interest" description="Disordered" evidence="9">
    <location>
        <begin position="1"/>
        <end position="88"/>
    </location>
</feature>
<comment type="similarity">
    <text evidence="3 8">Belongs to the CGR1 family.</text>
</comment>
<dbReference type="AlphaFoldDB" id="A0AAD7GVV2"/>
<proteinExistence type="inferred from homology"/>
<organism evidence="10 11">
    <name type="scientific">Mycena rosella</name>
    <name type="common">Pink bonnet</name>
    <name type="synonym">Agaricus rosellus</name>
    <dbReference type="NCBI Taxonomy" id="1033263"/>
    <lineage>
        <taxon>Eukaryota</taxon>
        <taxon>Fungi</taxon>
        <taxon>Dikarya</taxon>
        <taxon>Basidiomycota</taxon>
        <taxon>Agaricomycotina</taxon>
        <taxon>Agaricomycetes</taxon>
        <taxon>Agaricomycetidae</taxon>
        <taxon>Agaricales</taxon>
        <taxon>Marasmiineae</taxon>
        <taxon>Mycenaceae</taxon>
        <taxon>Mycena</taxon>
    </lineage>
</organism>
<gene>
    <name evidence="10" type="ORF">B0H17DRAFT_1036723</name>
</gene>
<keyword evidence="4 8" id="KW-0690">Ribosome biogenesis</keyword>
<keyword evidence="6" id="KW-0175">Coiled coil</keyword>
<evidence type="ECO:0000256" key="8">
    <source>
        <dbReference type="RuleBase" id="RU363084"/>
    </source>
</evidence>
<name>A0AAD7GVV2_MYCRO</name>
<comment type="caution">
    <text evidence="10">The sequence shown here is derived from an EMBL/GenBank/DDBJ whole genome shotgun (WGS) entry which is preliminary data.</text>
</comment>
<evidence type="ECO:0000256" key="1">
    <source>
        <dbReference type="ARBA" id="ARBA00004090"/>
    </source>
</evidence>
<evidence type="ECO:0000256" key="2">
    <source>
        <dbReference type="ARBA" id="ARBA00004604"/>
    </source>
</evidence>
<evidence type="ECO:0000256" key="4">
    <source>
        <dbReference type="ARBA" id="ARBA00022517"/>
    </source>
</evidence>
<evidence type="ECO:0000256" key="7">
    <source>
        <dbReference type="ARBA" id="ARBA00023242"/>
    </source>
</evidence>
<dbReference type="GO" id="GO:0005730">
    <property type="term" value="C:nucleolus"/>
    <property type="evidence" value="ECO:0007669"/>
    <property type="project" value="UniProtKB-SubCell"/>
</dbReference>
<dbReference type="Proteomes" id="UP001221757">
    <property type="component" value="Unassembled WGS sequence"/>
</dbReference>
<dbReference type="InterPro" id="IPR005579">
    <property type="entry name" value="Cgr1-like"/>
</dbReference>
<evidence type="ECO:0000256" key="9">
    <source>
        <dbReference type="SAM" id="MobiDB-lite"/>
    </source>
</evidence>
<keyword evidence="7 8" id="KW-0539">Nucleus</keyword>
<evidence type="ECO:0000256" key="3">
    <source>
        <dbReference type="ARBA" id="ARBA00007869"/>
    </source>
</evidence>
<keyword evidence="11" id="KW-1185">Reference proteome</keyword>
<dbReference type="Pfam" id="PF03879">
    <property type="entry name" value="Cgr1"/>
    <property type="match status" value="1"/>
</dbReference>
<keyword evidence="5 8" id="KW-0698">rRNA processing</keyword>
<accession>A0AAD7GVV2</accession>
<comment type="subcellular location">
    <subcellularLocation>
        <location evidence="2 8">Nucleus</location>
        <location evidence="2 8">Nucleolus</location>
    </subcellularLocation>
</comment>
<comment type="function">
    <text evidence="1 8">Involved in nucleolar integrity and required for processing of the pre-rRNA for the 60S ribosome subunit.</text>
</comment>
<dbReference type="GO" id="GO:0006364">
    <property type="term" value="P:rRNA processing"/>
    <property type="evidence" value="ECO:0007669"/>
    <property type="project" value="UniProtKB-UniRule"/>
</dbReference>
<protein>
    <recommendedName>
        <fullName evidence="8">rRNA-processing protein</fullName>
    </recommendedName>
</protein>
<evidence type="ECO:0000256" key="6">
    <source>
        <dbReference type="ARBA" id="ARBA00023054"/>
    </source>
</evidence>
<feature type="compositionally biased region" description="Basic and acidic residues" evidence="9">
    <location>
        <begin position="31"/>
        <end position="46"/>
    </location>
</feature>
<evidence type="ECO:0000256" key="5">
    <source>
        <dbReference type="ARBA" id="ARBA00022552"/>
    </source>
</evidence>
<dbReference type="EMBL" id="JARKIE010000007">
    <property type="protein sequence ID" value="KAJ7706320.1"/>
    <property type="molecule type" value="Genomic_DNA"/>
</dbReference>
<evidence type="ECO:0000313" key="10">
    <source>
        <dbReference type="EMBL" id="KAJ7706320.1"/>
    </source>
</evidence>
<evidence type="ECO:0000313" key="11">
    <source>
        <dbReference type="Proteomes" id="UP001221757"/>
    </source>
</evidence>